<dbReference type="GeneID" id="78570321"/>
<dbReference type="Pfam" id="PF10035">
    <property type="entry name" value="DUF2179"/>
    <property type="match status" value="1"/>
</dbReference>
<keyword evidence="5 6" id="KW-0472">Membrane</keyword>
<dbReference type="PANTHER" id="PTHR33545:SF5">
    <property type="entry name" value="UPF0750 MEMBRANE PROTEIN YITT"/>
    <property type="match status" value="1"/>
</dbReference>
<reference evidence="8 9" key="1">
    <citation type="submission" date="2018-06" db="EMBL/GenBank/DDBJ databases">
        <authorList>
            <consortium name="Pathogen Informatics"/>
            <person name="Doyle S."/>
        </authorList>
    </citation>
    <scope>NUCLEOTIDE SEQUENCE [LARGE SCALE GENOMIC DNA]</scope>
    <source>
        <strain evidence="8 9">NCTC13043</strain>
    </source>
</reference>
<sequence>MNQISKKVNPFSAAAISNGLSKVGELLKTKKFWVELIIMTLGMFVAALGVYFFLIPSKLIVGSITGLSIVISKLLPFISVGNVIFIINAVLLVLSFVLIGNEFGAKTVYTAFILGPMVDFIGTIFPMSESMFTQHLASHGIVTNPWFDLLCFVLVLSASQSILFSINASTGGLDILAKIINKYTGINLGTSVTVAGGAICCTAFAINTPDLVIIGLIGTWMNGLILNHFMMGMNKKNRVFVISKDHERIQDYVLNTLHRGITMHEVIGGFSHQKSVQLEIILNNEELSNLMAFLGKEKIDSFCTTDTVSEVRGLWNKHKKTKH</sequence>
<feature type="domain" description="DUF2179" evidence="7">
    <location>
        <begin position="259"/>
        <end position="313"/>
    </location>
</feature>
<dbReference type="InterPro" id="IPR019264">
    <property type="entry name" value="DUF2179"/>
</dbReference>
<feature type="transmembrane region" description="Helical" evidence="6">
    <location>
        <begin position="186"/>
        <end position="206"/>
    </location>
</feature>
<comment type="subcellular location">
    <subcellularLocation>
        <location evidence="1">Cell membrane</location>
        <topology evidence="1">Multi-pass membrane protein</topology>
    </subcellularLocation>
</comment>
<evidence type="ECO:0000313" key="9">
    <source>
        <dbReference type="Proteomes" id="UP000254235"/>
    </source>
</evidence>
<evidence type="ECO:0000259" key="7">
    <source>
        <dbReference type="Pfam" id="PF10035"/>
    </source>
</evidence>
<evidence type="ECO:0000256" key="3">
    <source>
        <dbReference type="ARBA" id="ARBA00022692"/>
    </source>
</evidence>
<dbReference type="Pfam" id="PF02588">
    <property type="entry name" value="YitT_membrane"/>
    <property type="match status" value="1"/>
</dbReference>
<feature type="transmembrane region" description="Helical" evidence="6">
    <location>
        <begin position="74"/>
        <end position="100"/>
    </location>
</feature>
<name>A0A379EZC1_9BACT</name>
<dbReference type="Gene3D" id="3.30.70.120">
    <property type="match status" value="1"/>
</dbReference>
<dbReference type="InterPro" id="IPR051461">
    <property type="entry name" value="UPF0750_membrane"/>
</dbReference>
<dbReference type="AlphaFoldDB" id="A0A379EZC1"/>
<feature type="transmembrane region" description="Helical" evidence="6">
    <location>
        <begin position="32"/>
        <end position="54"/>
    </location>
</feature>
<keyword evidence="3 6" id="KW-0812">Transmembrane</keyword>
<organism evidence="8 9">
    <name type="scientific">Prevotella pallens</name>
    <dbReference type="NCBI Taxonomy" id="60133"/>
    <lineage>
        <taxon>Bacteria</taxon>
        <taxon>Pseudomonadati</taxon>
        <taxon>Bacteroidota</taxon>
        <taxon>Bacteroidia</taxon>
        <taxon>Bacteroidales</taxon>
        <taxon>Prevotellaceae</taxon>
        <taxon>Prevotella</taxon>
    </lineage>
</organism>
<evidence type="ECO:0000256" key="6">
    <source>
        <dbReference type="SAM" id="Phobius"/>
    </source>
</evidence>
<dbReference type="RefSeq" id="WP_115082961.1">
    <property type="nucleotide sequence ID" value="NZ_UGTP01000001.1"/>
</dbReference>
<dbReference type="Proteomes" id="UP000254235">
    <property type="component" value="Unassembled WGS sequence"/>
</dbReference>
<dbReference type="InterPro" id="IPR015867">
    <property type="entry name" value="N-reg_PII/ATP_PRibTrfase_C"/>
</dbReference>
<gene>
    <name evidence="8" type="ORF">NCTC13043_00596</name>
</gene>
<evidence type="ECO:0000313" key="8">
    <source>
        <dbReference type="EMBL" id="SUC11739.1"/>
    </source>
</evidence>
<evidence type="ECO:0000256" key="4">
    <source>
        <dbReference type="ARBA" id="ARBA00022989"/>
    </source>
</evidence>
<feature type="transmembrane region" description="Helical" evidence="6">
    <location>
        <begin position="107"/>
        <end position="126"/>
    </location>
</feature>
<dbReference type="InterPro" id="IPR003740">
    <property type="entry name" value="YitT"/>
</dbReference>
<accession>A0A379EZC1</accession>
<dbReference type="OrthoDB" id="1422399at2"/>
<dbReference type="PANTHER" id="PTHR33545">
    <property type="entry name" value="UPF0750 MEMBRANE PROTEIN YITT-RELATED"/>
    <property type="match status" value="1"/>
</dbReference>
<feature type="transmembrane region" description="Helical" evidence="6">
    <location>
        <begin position="212"/>
        <end position="230"/>
    </location>
</feature>
<dbReference type="EMBL" id="UGTP01000001">
    <property type="protein sequence ID" value="SUC11739.1"/>
    <property type="molecule type" value="Genomic_DNA"/>
</dbReference>
<proteinExistence type="predicted"/>
<evidence type="ECO:0000256" key="1">
    <source>
        <dbReference type="ARBA" id="ARBA00004651"/>
    </source>
</evidence>
<dbReference type="GO" id="GO:0005886">
    <property type="term" value="C:plasma membrane"/>
    <property type="evidence" value="ECO:0007669"/>
    <property type="project" value="UniProtKB-SubCell"/>
</dbReference>
<protein>
    <submittedName>
        <fullName evidence="8">Uncharacterized BCR, YitT family COG1284</fullName>
    </submittedName>
</protein>
<evidence type="ECO:0000256" key="2">
    <source>
        <dbReference type="ARBA" id="ARBA00022475"/>
    </source>
</evidence>
<evidence type="ECO:0000256" key="5">
    <source>
        <dbReference type="ARBA" id="ARBA00023136"/>
    </source>
</evidence>
<keyword evidence="4 6" id="KW-1133">Transmembrane helix</keyword>
<feature type="transmembrane region" description="Helical" evidence="6">
    <location>
        <begin position="146"/>
        <end position="166"/>
    </location>
</feature>
<keyword evidence="2" id="KW-1003">Cell membrane</keyword>